<protein>
    <submittedName>
        <fullName evidence="5">Uncharacterized protein</fullName>
    </submittedName>
</protein>
<dbReference type="SMART" id="SM00248">
    <property type="entry name" value="ANK"/>
    <property type="match status" value="8"/>
</dbReference>
<dbReference type="PRINTS" id="PR01415">
    <property type="entry name" value="ANKYRIN"/>
</dbReference>
<evidence type="ECO:0000256" key="4">
    <source>
        <dbReference type="SAM" id="MobiDB-lite"/>
    </source>
</evidence>
<feature type="repeat" description="ANK" evidence="3">
    <location>
        <begin position="655"/>
        <end position="687"/>
    </location>
</feature>
<feature type="repeat" description="ANK" evidence="3">
    <location>
        <begin position="304"/>
        <end position="333"/>
    </location>
</feature>
<dbReference type="Gene3D" id="1.25.40.20">
    <property type="entry name" value="Ankyrin repeat-containing domain"/>
    <property type="match status" value="3"/>
</dbReference>
<dbReference type="GO" id="GO:0005634">
    <property type="term" value="C:nucleus"/>
    <property type="evidence" value="ECO:0007669"/>
    <property type="project" value="TreeGrafter"/>
</dbReference>
<dbReference type="PROSITE" id="PS50088">
    <property type="entry name" value="ANK_REPEAT"/>
    <property type="match status" value="6"/>
</dbReference>
<dbReference type="SUPFAM" id="SSF48403">
    <property type="entry name" value="Ankyrin repeat"/>
    <property type="match status" value="2"/>
</dbReference>
<keyword evidence="6" id="KW-1185">Reference proteome</keyword>
<feature type="repeat" description="ANK" evidence="3">
    <location>
        <begin position="542"/>
        <end position="574"/>
    </location>
</feature>
<feature type="region of interest" description="Disordered" evidence="4">
    <location>
        <begin position="177"/>
        <end position="204"/>
    </location>
</feature>
<accession>A0AA88KUE8</accession>
<comment type="caution">
    <text evidence="5">The sequence shown here is derived from an EMBL/GenBank/DDBJ whole genome shotgun (WGS) entry which is preliminary data.</text>
</comment>
<keyword evidence="1" id="KW-0677">Repeat</keyword>
<dbReference type="InterPro" id="IPR036770">
    <property type="entry name" value="Ankyrin_rpt-contain_sf"/>
</dbReference>
<feature type="repeat" description="ANK" evidence="3">
    <location>
        <begin position="334"/>
        <end position="366"/>
    </location>
</feature>
<dbReference type="GO" id="GO:0000976">
    <property type="term" value="F:transcription cis-regulatory region binding"/>
    <property type="evidence" value="ECO:0007669"/>
    <property type="project" value="TreeGrafter"/>
</dbReference>
<dbReference type="PANTHER" id="PTHR24193:SF121">
    <property type="entry name" value="ADA2A-CONTAINING COMPLEX COMPONENT 3, ISOFORM D"/>
    <property type="match status" value="1"/>
</dbReference>
<keyword evidence="2 3" id="KW-0040">ANK repeat</keyword>
<dbReference type="EMBL" id="JAVRJZ010000081">
    <property type="protein sequence ID" value="KAK2703632.1"/>
    <property type="molecule type" value="Genomic_DNA"/>
</dbReference>
<evidence type="ECO:0000256" key="3">
    <source>
        <dbReference type="PROSITE-ProRule" id="PRU00023"/>
    </source>
</evidence>
<dbReference type="InterPro" id="IPR002110">
    <property type="entry name" value="Ankyrin_rpt"/>
</dbReference>
<dbReference type="AlphaFoldDB" id="A0AA88KUE8"/>
<organism evidence="5 6">
    <name type="scientific">Artemia franciscana</name>
    <name type="common">Brine shrimp</name>
    <name type="synonym">Artemia sanfranciscana</name>
    <dbReference type="NCBI Taxonomy" id="6661"/>
    <lineage>
        <taxon>Eukaryota</taxon>
        <taxon>Metazoa</taxon>
        <taxon>Ecdysozoa</taxon>
        <taxon>Arthropoda</taxon>
        <taxon>Crustacea</taxon>
        <taxon>Branchiopoda</taxon>
        <taxon>Anostraca</taxon>
        <taxon>Artemiidae</taxon>
        <taxon>Artemia</taxon>
    </lineage>
</organism>
<dbReference type="GO" id="GO:0045944">
    <property type="term" value="P:positive regulation of transcription by RNA polymerase II"/>
    <property type="evidence" value="ECO:0007669"/>
    <property type="project" value="TreeGrafter"/>
</dbReference>
<dbReference type="Pfam" id="PF13606">
    <property type="entry name" value="Ank_3"/>
    <property type="match status" value="2"/>
</dbReference>
<dbReference type="InterPro" id="IPR050663">
    <property type="entry name" value="Ankyrin-SOCS_Box"/>
</dbReference>
<dbReference type="PROSITE" id="PS50297">
    <property type="entry name" value="ANK_REP_REGION"/>
    <property type="match status" value="5"/>
</dbReference>
<sequence length="691" mass="77874">MSNGEQVTYEVPKVLIPQFQVTETCLGEALSPETIMDTYSGEHNTEPMPCTSWEAQSGLDLNGNSNESEIWSGKKKKKHREEDQKAVQLLLSLGYVKKLESATGAGLETLEDTPPYIDEIQDIVGQSLAVHPSFVADSCGLDPSEYSSRNFSERVANRGGASIEGQGGSSSLLETEIERNESAADENGANPNAKGRGGHQRINLDQPKPYVTTYILDWLNQSPTYRDYIDRMDDLIYEYYVFKIERVKKKNKKSDEAMLYAIMKHNQNNLILLKYLLKNGANPNAIINEYKYIARKQSLFWKGTVLHVASRNGNVNICQLLVSNGAAIDALDSWQRTPLSVAVSGNHISVTRYLLEKGANPNAKGGWGYPRINRSIWDQQSKPLVAEQVFLNFDIWLNHRREFCFWSVWSGLAYFRSGRSDLIGQMGEIMDNFKKCECDPCKDGMECQQSCSGYRKETVLHVAARNGNFDIWQLLISKGADINCLTQAFYNSKSTKEMNKKLSCAIMENQLGLTEYLLENGADPNTVTGEYSNVRYKENLFWKETILHAASRSGNLNIFQLLVSFGAAIDALDSWQKKNPLSRAVIGNHISVTTYLLENGANPNAKGGGGHQRINLDQPKPYVTTYILDWLNQSPTYRDYIDRMDDLIYEYYVFKKERVVHIAARNGNFDIWQQLISKGGDINCLTSSNKT</sequence>
<dbReference type="Pfam" id="PF12796">
    <property type="entry name" value="Ank_2"/>
    <property type="match status" value="2"/>
</dbReference>
<evidence type="ECO:0000256" key="1">
    <source>
        <dbReference type="ARBA" id="ARBA00022737"/>
    </source>
</evidence>
<feature type="repeat" description="ANK" evidence="3">
    <location>
        <begin position="455"/>
        <end position="487"/>
    </location>
</feature>
<evidence type="ECO:0000256" key="2">
    <source>
        <dbReference type="ARBA" id="ARBA00023043"/>
    </source>
</evidence>
<reference evidence="5" key="1">
    <citation type="submission" date="2023-07" db="EMBL/GenBank/DDBJ databases">
        <title>Chromosome-level genome assembly of Artemia franciscana.</title>
        <authorList>
            <person name="Jo E."/>
        </authorList>
    </citation>
    <scope>NUCLEOTIDE SEQUENCE</scope>
    <source>
        <tissue evidence="5">Whole body</tissue>
    </source>
</reference>
<evidence type="ECO:0000313" key="6">
    <source>
        <dbReference type="Proteomes" id="UP001187531"/>
    </source>
</evidence>
<feature type="repeat" description="ANK" evidence="3">
    <location>
        <begin position="576"/>
        <end position="608"/>
    </location>
</feature>
<dbReference type="PANTHER" id="PTHR24193">
    <property type="entry name" value="ANKYRIN REPEAT PROTEIN"/>
    <property type="match status" value="1"/>
</dbReference>
<gene>
    <name evidence="5" type="ORF">QYM36_017932</name>
</gene>
<evidence type="ECO:0000313" key="5">
    <source>
        <dbReference type="EMBL" id="KAK2703632.1"/>
    </source>
</evidence>
<proteinExistence type="predicted"/>
<dbReference type="Proteomes" id="UP001187531">
    <property type="component" value="Unassembled WGS sequence"/>
</dbReference>
<name>A0AA88KUE8_ARTSF</name>